<dbReference type="PANTHER" id="PTHR30537">
    <property type="entry name" value="HTH-TYPE TRANSCRIPTIONAL REGULATOR"/>
    <property type="match status" value="1"/>
</dbReference>
<dbReference type="Pfam" id="PF03466">
    <property type="entry name" value="LysR_substrate"/>
    <property type="match status" value="1"/>
</dbReference>
<reference evidence="5 6" key="1">
    <citation type="submission" date="2018-11" db="EMBL/GenBank/DDBJ databases">
        <title>Complete Genome Sequence of Vbrio mediterranei 117-T6: a Potential Pathogen Bacteria Isolated from the Conchocelis of Pyropia.</title>
        <authorList>
            <person name="Liu Q."/>
        </authorList>
    </citation>
    <scope>NUCLEOTIDE SEQUENCE [LARGE SCALE GENOMIC DNA]</scope>
    <source>
        <strain evidence="5 6">117-T6</strain>
    </source>
</reference>
<evidence type="ECO:0000256" key="3">
    <source>
        <dbReference type="ARBA" id="ARBA00023125"/>
    </source>
</evidence>
<dbReference type="GO" id="GO:0006351">
    <property type="term" value="P:DNA-templated transcription"/>
    <property type="evidence" value="ECO:0007669"/>
    <property type="project" value="TreeGrafter"/>
</dbReference>
<dbReference type="FunFam" id="1.10.10.10:FF:000001">
    <property type="entry name" value="LysR family transcriptional regulator"/>
    <property type="match status" value="1"/>
</dbReference>
<dbReference type="GeneID" id="64086336"/>
<dbReference type="PRINTS" id="PR00039">
    <property type="entry name" value="HTHLYSR"/>
</dbReference>
<dbReference type="InterPro" id="IPR036388">
    <property type="entry name" value="WH-like_DNA-bd_sf"/>
</dbReference>
<dbReference type="InterPro" id="IPR036390">
    <property type="entry name" value="WH_DNA-bd_sf"/>
</dbReference>
<dbReference type="EMBL" id="CP033577">
    <property type="protein sequence ID" value="AYV20010.1"/>
    <property type="molecule type" value="Genomic_DNA"/>
</dbReference>
<keyword evidence="3" id="KW-0238">DNA-binding</keyword>
<evidence type="ECO:0000256" key="4">
    <source>
        <dbReference type="ARBA" id="ARBA00023163"/>
    </source>
</evidence>
<dbReference type="GO" id="GO:0043565">
    <property type="term" value="F:sequence-specific DNA binding"/>
    <property type="evidence" value="ECO:0007669"/>
    <property type="project" value="TreeGrafter"/>
</dbReference>
<evidence type="ECO:0000313" key="5">
    <source>
        <dbReference type="EMBL" id="AYV20010.1"/>
    </source>
</evidence>
<dbReference type="RefSeq" id="WP_006070748.1">
    <property type="nucleotide sequence ID" value="NZ_CP033577.1"/>
</dbReference>
<keyword evidence="4" id="KW-0804">Transcription</keyword>
<dbReference type="FunFam" id="3.40.190.290:FF:000001">
    <property type="entry name" value="Transcriptional regulator, LysR family"/>
    <property type="match status" value="1"/>
</dbReference>
<sequence>MKALNELTLFAETAKQGSFSKVANQMDMTPAAVSASIKRLEEQVGFPLFVRTTRRLSLTGEGELFLAKVNCALATLNEGVEEIANARGALTGNIYVSAPSDFGRNLLLDWINEFTDLHENVTVRLELSDQLVDMYSKPIDVAIRYGELPDSNMVAIPLCPQNVRVLCASPDYIRHHSPVLHPNDLNQHNCISFMVAGSVHNHWPLSYDSQQVVIETKGAISANDGDVVRRLGLKGRGIVNKSLIDASQDIIEGKLRKVLPDWQGESVPLYMVCADKRQLRPIIREFQKFLKEKCQSQFDKVSDILNN</sequence>
<dbReference type="Proteomes" id="UP000279760">
    <property type="component" value="Chromosome 1"/>
</dbReference>
<dbReference type="PROSITE" id="PS50931">
    <property type="entry name" value="HTH_LYSR"/>
    <property type="match status" value="1"/>
</dbReference>
<dbReference type="Gene3D" id="1.10.10.10">
    <property type="entry name" value="Winged helix-like DNA-binding domain superfamily/Winged helix DNA-binding domain"/>
    <property type="match status" value="1"/>
</dbReference>
<organism evidence="5 6">
    <name type="scientific">Vibrio mediterranei</name>
    <dbReference type="NCBI Taxonomy" id="689"/>
    <lineage>
        <taxon>Bacteria</taxon>
        <taxon>Pseudomonadati</taxon>
        <taxon>Pseudomonadota</taxon>
        <taxon>Gammaproteobacteria</taxon>
        <taxon>Vibrionales</taxon>
        <taxon>Vibrionaceae</taxon>
        <taxon>Vibrio</taxon>
    </lineage>
</organism>
<dbReference type="InterPro" id="IPR058163">
    <property type="entry name" value="LysR-type_TF_proteobact-type"/>
</dbReference>
<protein>
    <submittedName>
        <fullName evidence="5">LysR family transcriptional regulator</fullName>
    </submittedName>
</protein>
<dbReference type="CDD" id="cd08422">
    <property type="entry name" value="PBP2_CrgA_like"/>
    <property type="match status" value="1"/>
</dbReference>
<dbReference type="PANTHER" id="PTHR30537:SF21">
    <property type="entry name" value="HTH-TYPE TRANSCRIPTIONAL REGULATOR SINR-RELATED"/>
    <property type="match status" value="1"/>
</dbReference>
<name>A0A3G4V5N0_9VIBR</name>
<evidence type="ECO:0000256" key="2">
    <source>
        <dbReference type="ARBA" id="ARBA00023015"/>
    </source>
</evidence>
<evidence type="ECO:0000313" key="6">
    <source>
        <dbReference type="Proteomes" id="UP000279760"/>
    </source>
</evidence>
<dbReference type="AlphaFoldDB" id="A0A3G4V5N0"/>
<keyword evidence="2" id="KW-0805">Transcription regulation</keyword>
<dbReference type="Pfam" id="PF00126">
    <property type="entry name" value="HTH_1"/>
    <property type="match status" value="1"/>
</dbReference>
<dbReference type="Gene3D" id="3.40.190.290">
    <property type="match status" value="1"/>
</dbReference>
<proteinExistence type="inferred from homology"/>
<dbReference type="SUPFAM" id="SSF53850">
    <property type="entry name" value="Periplasmic binding protein-like II"/>
    <property type="match status" value="1"/>
</dbReference>
<dbReference type="SUPFAM" id="SSF46785">
    <property type="entry name" value="Winged helix' DNA-binding domain"/>
    <property type="match status" value="1"/>
</dbReference>
<gene>
    <name evidence="5" type="ORF">ECB94_01285</name>
</gene>
<accession>A0A3G4V5N0</accession>
<evidence type="ECO:0000256" key="1">
    <source>
        <dbReference type="ARBA" id="ARBA00009437"/>
    </source>
</evidence>
<dbReference type="GO" id="GO:0003700">
    <property type="term" value="F:DNA-binding transcription factor activity"/>
    <property type="evidence" value="ECO:0007669"/>
    <property type="project" value="InterPro"/>
</dbReference>
<comment type="similarity">
    <text evidence="1">Belongs to the LysR transcriptional regulatory family.</text>
</comment>
<dbReference type="InterPro" id="IPR000847">
    <property type="entry name" value="LysR_HTH_N"/>
</dbReference>
<dbReference type="InterPro" id="IPR005119">
    <property type="entry name" value="LysR_subst-bd"/>
</dbReference>